<comment type="caution">
    <text evidence="7">The sequence shown here is derived from an EMBL/GenBank/DDBJ whole genome shotgun (WGS) entry which is preliminary data.</text>
</comment>
<keyword evidence="3" id="KW-0547">Nucleotide-binding</keyword>
<organism evidence="7 8">
    <name type="scientific">Pedobacter segetis</name>
    <dbReference type="NCBI Taxonomy" id="2793069"/>
    <lineage>
        <taxon>Bacteria</taxon>
        <taxon>Pseudomonadati</taxon>
        <taxon>Bacteroidota</taxon>
        <taxon>Sphingobacteriia</taxon>
        <taxon>Sphingobacteriales</taxon>
        <taxon>Sphingobacteriaceae</taxon>
        <taxon>Pedobacter</taxon>
    </lineage>
</organism>
<evidence type="ECO:0000256" key="5">
    <source>
        <dbReference type="ARBA" id="ARBA00022840"/>
    </source>
</evidence>
<sequence>MILDQNKLSEISEYLQAHGVIKSHEFVSKAEKPGEGNMNYTLRLFVDEKTFIIKQARPYVEKYPSIAAPEERILVESEFYKIISKNDFLAHHTPKILHSDEKNHILLMEDLGNTQDFSSLYKKGNELIVDDVKMCAVFLNELHGEFKKDTANDLMANKKLRNLNHEHIFIYPFLEDNGFDLDTVTAGLQNLAMNYKTNSVLKAKAEKLGANYLADGDTLLHGDYYPGSWLNTKEGLKVIDPEFAFYGKAEFDLGVLNAHLMMAQQPENVFETLKKFYKKDDDFEESLFKQFTGIEIMRRIIGLAQLPLDLSLEEKKQLLEKAMVLIGE</sequence>
<feature type="domain" description="Aminoglycoside phosphotransferase" evidence="6">
    <location>
        <begin position="52"/>
        <end position="278"/>
    </location>
</feature>
<protein>
    <submittedName>
        <fullName evidence="7">Phosphotransferase</fullName>
    </submittedName>
</protein>
<dbReference type="EMBL" id="JAEHFY010000018">
    <property type="protein sequence ID" value="MBK0383844.1"/>
    <property type="molecule type" value="Genomic_DNA"/>
</dbReference>
<name>A0ABS1BNR3_9SPHI</name>
<dbReference type="Gene3D" id="3.90.1200.10">
    <property type="match status" value="1"/>
</dbReference>
<dbReference type="InterPro" id="IPR011009">
    <property type="entry name" value="Kinase-like_dom_sf"/>
</dbReference>
<keyword evidence="2" id="KW-0808">Transferase</keyword>
<dbReference type="Pfam" id="PF01636">
    <property type="entry name" value="APH"/>
    <property type="match status" value="1"/>
</dbReference>
<evidence type="ECO:0000256" key="4">
    <source>
        <dbReference type="ARBA" id="ARBA00022777"/>
    </source>
</evidence>
<keyword evidence="8" id="KW-1185">Reference proteome</keyword>
<dbReference type="Proteomes" id="UP000660024">
    <property type="component" value="Unassembled WGS sequence"/>
</dbReference>
<dbReference type="RefSeq" id="WP_200587025.1">
    <property type="nucleotide sequence ID" value="NZ_JAEHFY010000018.1"/>
</dbReference>
<evidence type="ECO:0000259" key="6">
    <source>
        <dbReference type="Pfam" id="PF01636"/>
    </source>
</evidence>
<comment type="similarity">
    <text evidence="1">Belongs to the methylthioribose kinase family.</text>
</comment>
<dbReference type="Gene3D" id="3.30.200.20">
    <property type="entry name" value="Phosphorylase Kinase, domain 1"/>
    <property type="match status" value="1"/>
</dbReference>
<dbReference type="PANTHER" id="PTHR34273:SF2">
    <property type="entry name" value="METHYLTHIORIBOSE KINASE"/>
    <property type="match status" value="1"/>
</dbReference>
<keyword evidence="5" id="KW-0067">ATP-binding</keyword>
<keyword evidence="4" id="KW-0418">Kinase</keyword>
<proteinExistence type="inferred from homology"/>
<evidence type="ECO:0000256" key="3">
    <source>
        <dbReference type="ARBA" id="ARBA00022741"/>
    </source>
</evidence>
<evidence type="ECO:0000313" key="7">
    <source>
        <dbReference type="EMBL" id="MBK0383844.1"/>
    </source>
</evidence>
<dbReference type="PANTHER" id="PTHR34273">
    <property type="entry name" value="METHYLTHIORIBOSE KINASE"/>
    <property type="match status" value="1"/>
</dbReference>
<evidence type="ECO:0000256" key="2">
    <source>
        <dbReference type="ARBA" id="ARBA00022679"/>
    </source>
</evidence>
<dbReference type="InterPro" id="IPR002575">
    <property type="entry name" value="Aminoglycoside_PTrfase"/>
</dbReference>
<gene>
    <name evidence="7" type="ORF">I5M32_12820</name>
</gene>
<dbReference type="SUPFAM" id="SSF56112">
    <property type="entry name" value="Protein kinase-like (PK-like)"/>
    <property type="match status" value="1"/>
</dbReference>
<reference evidence="7 8" key="1">
    <citation type="submission" date="2020-12" db="EMBL/GenBank/DDBJ databases">
        <title>Bacterial novel species Pedobacter sp. SD-b isolated from soil.</title>
        <authorList>
            <person name="Jung H.-Y."/>
        </authorList>
    </citation>
    <scope>NUCLEOTIDE SEQUENCE [LARGE SCALE GENOMIC DNA]</scope>
    <source>
        <strain evidence="7 8">SD-b</strain>
    </source>
</reference>
<evidence type="ECO:0000256" key="1">
    <source>
        <dbReference type="ARBA" id="ARBA00010165"/>
    </source>
</evidence>
<evidence type="ECO:0000313" key="8">
    <source>
        <dbReference type="Proteomes" id="UP000660024"/>
    </source>
</evidence>
<accession>A0ABS1BNR3</accession>